<organism evidence="2 3">
    <name type="scientific">Priapulus caudatus</name>
    <name type="common">Priapulid worm</name>
    <dbReference type="NCBI Taxonomy" id="37621"/>
    <lineage>
        <taxon>Eukaryota</taxon>
        <taxon>Metazoa</taxon>
        <taxon>Ecdysozoa</taxon>
        <taxon>Scalidophora</taxon>
        <taxon>Priapulida</taxon>
        <taxon>Priapulimorpha</taxon>
        <taxon>Priapulimorphida</taxon>
        <taxon>Priapulidae</taxon>
        <taxon>Priapulus</taxon>
    </lineage>
</organism>
<reference evidence="3" key="1">
    <citation type="submission" date="2025-08" db="UniProtKB">
        <authorList>
            <consortium name="RefSeq"/>
        </authorList>
    </citation>
    <scope>IDENTIFICATION</scope>
</reference>
<dbReference type="Gene3D" id="3.30.420.10">
    <property type="entry name" value="Ribonuclease H-like superfamily/Ribonuclease H"/>
    <property type="match status" value="1"/>
</dbReference>
<dbReference type="PROSITE" id="PS50994">
    <property type="entry name" value="INTEGRASE"/>
    <property type="match status" value="1"/>
</dbReference>
<dbReference type="PANTHER" id="PTHR37984">
    <property type="entry name" value="PROTEIN CBG26694"/>
    <property type="match status" value="1"/>
</dbReference>
<proteinExistence type="predicted"/>
<dbReference type="PANTHER" id="PTHR37984:SF11">
    <property type="entry name" value="INTEGRASE CATALYTIC DOMAIN-CONTAINING PROTEIN"/>
    <property type="match status" value="1"/>
</dbReference>
<keyword evidence="2" id="KW-1185">Reference proteome</keyword>
<dbReference type="RefSeq" id="XP_014677756.1">
    <property type="nucleotide sequence ID" value="XM_014822270.1"/>
</dbReference>
<protein>
    <submittedName>
        <fullName evidence="3">Uncharacterized protein K02A2.6-like</fullName>
    </submittedName>
</protein>
<evidence type="ECO:0000313" key="2">
    <source>
        <dbReference type="Proteomes" id="UP000695022"/>
    </source>
</evidence>
<dbReference type="Pfam" id="PF00665">
    <property type="entry name" value="rve"/>
    <property type="match status" value="1"/>
</dbReference>
<dbReference type="GeneID" id="106817589"/>
<dbReference type="Proteomes" id="UP000695022">
    <property type="component" value="Unplaced"/>
</dbReference>
<dbReference type="InterPro" id="IPR050951">
    <property type="entry name" value="Retrovirus_Pol_polyprotein"/>
</dbReference>
<dbReference type="InterPro" id="IPR012337">
    <property type="entry name" value="RNaseH-like_sf"/>
</dbReference>
<name>A0ABM1EZY5_PRICU</name>
<evidence type="ECO:0000259" key="1">
    <source>
        <dbReference type="PROSITE" id="PS50994"/>
    </source>
</evidence>
<dbReference type="InterPro" id="IPR001584">
    <property type="entry name" value="Integrase_cat-core"/>
</dbReference>
<accession>A0ABM1EZY5</accession>
<feature type="domain" description="Integrase catalytic" evidence="1">
    <location>
        <begin position="1"/>
        <end position="157"/>
    </location>
</feature>
<dbReference type="SUPFAM" id="SSF53098">
    <property type="entry name" value="Ribonuclease H-like"/>
    <property type="match status" value="1"/>
</dbReference>
<gene>
    <name evidence="3" type="primary">LOC106817589</name>
</gene>
<evidence type="ECO:0000313" key="3">
    <source>
        <dbReference type="RefSeq" id="XP_014677756.1"/>
    </source>
</evidence>
<dbReference type="InterPro" id="IPR036397">
    <property type="entry name" value="RNaseH_sf"/>
</dbReference>
<sequence length="257" mass="29383">MTKLPDRPWSEVSVGFNGTLPQGEYLLVVIDNYSRFPEVEIVNSTATRTVIPVLDKIFSSRGIPDVVKTDNGPPFQSSEFANFAKYMGFHPRKVTPLWPEANGDVESFNKPLNKACTAAQVERQPWKQVMYGFLWNYRNTPHCTTMQTPASIVHRYMGTTKLPQIPAKISDTVLRGIDNRNKEKMKRYADRRRHTKESKLRVGDKVLMKNNVSGKLIPKFKPDPYEVIDIRGPMVIIQRGEEVKARNCSLLKQIHLP</sequence>